<accession>A0A8B6BWL8</accession>
<evidence type="ECO:0000259" key="18">
    <source>
        <dbReference type="Pfam" id="PF25065"/>
    </source>
</evidence>
<evidence type="ECO:0000256" key="6">
    <source>
        <dbReference type="ARBA" id="ARBA00022490"/>
    </source>
</evidence>
<keyword evidence="12 15" id="KW-0539">Nucleus</keyword>
<dbReference type="EMBL" id="UYJE01000805">
    <property type="protein sequence ID" value="VDH96634.1"/>
    <property type="molecule type" value="Genomic_DNA"/>
</dbReference>
<dbReference type="Proteomes" id="UP000596742">
    <property type="component" value="Unassembled WGS sequence"/>
</dbReference>
<dbReference type="GO" id="GO:0003712">
    <property type="term" value="F:transcription coregulator activity"/>
    <property type="evidence" value="ECO:0007669"/>
    <property type="project" value="UniProtKB-UniRule"/>
</dbReference>
<dbReference type="GO" id="GO:0048513">
    <property type="term" value="P:animal organ development"/>
    <property type="evidence" value="ECO:0007669"/>
    <property type="project" value="UniProtKB-ARBA"/>
</dbReference>
<dbReference type="Pfam" id="PF25065">
    <property type="entry name" value="RM3_Med14"/>
    <property type="match status" value="1"/>
</dbReference>
<evidence type="ECO:0000256" key="11">
    <source>
        <dbReference type="ARBA" id="ARBA00023163"/>
    </source>
</evidence>
<dbReference type="GO" id="GO:0005829">
    <property type="term" value="C:cytosol"/>
    <property type="evidence" value="ECO:0007669"/>
    <property type="project" value="UniProtKB-SubCell"/>
</dbReference>
<dbReference type="InterPro" id="IPR042529">
    <property type="entry name" value="IF_2B-like_C"/>
</dbReference>
<sequence>MKMPPADGGQMMVHHGGPRGGETMPLANLMENIIQRTYHELTVLSELLPRKTDMDRKIEIVQFASRTRQLFIRLLALVKWASTSNKVDKCTEICNFLEQQSMLYIDTADTLAKMSRETLVNARLPNFSLPCAIDVLTLGTYPRLPTCIREKIVPPDAITPTEKRQTLQTLTKVIQYRLVSSELPPQMRKLRIENGRVKFHVEHEFEVILTLMGDSPTIPWRLLDINILVEDPDTGDGKSLVHSLQVNYIHQLAQSRLVDNNRPLHDLYKVLHSFCQSLQLEVLNSQTLRLIRERMGDNIRIDEYTVGRCLVVSYWRDQTKKDKQDPVVYKLKVHVSEEDEGKPLQISHSPVMSVEESHRVGLAIKVSHSPVMSVEESHRVGLAIKVSHSPVMSVEESHRVGLAIKSNHLSIERLLMQTIEVRIHAKLKDLSKELQKYVIGQCEMKDLPIALHVPVLSPTLEFEHLRVMMDSQRGSILASLCGIEGVQEVQELEEFLNSGEWKNLGKFIINLRLQLVLIRCEKSVQYLPTTCQKHLPLITSPNHPLEEVSKSRFYIRVPKQSSHYVMAHLQKHVTSLVLLSNNLKLTKISHVVRSVEGSYNVAYRTVSLLVRVISQTKWTTARELLDNVTTHGKRMISAQPSESAVGNMVRRILKIIREEYASALKGSEEADPQESLHKLLSAEGQKEDYGQSVPNLKATVIEAVNELKIELENSADNIAGQALEHIHSNEVILTAGKSKTVEAFLKKAAKKRKFQVMVVECAPFYHGQELAMSLAKSGIETTVINDAAVFAIMSRVNKVIIGTHTVMANGGLKAINGSHAIALAAKHYSVPLIVCAAMFKLSPQFLCSYDQDAFNKFVSPQDVLNFSEGEILSKVQVHNPVFDYVPPELVTLFVSNIGGNAPSYVYRLLSELYHPDDHEIQ</sequence>
<keyword evidence="11 15" id="KW-0804">Transcription</keyword>
<proteinExistence type="inferred from homology"/>
<comment type="subcellular location">
    <subcellularLocation>
        <location evidence="2">Cytoplasm</location>
        <location evidence="2">Cytosol</location>
    </subcellularLocation>
    <subcellularLocation>
        <location evidence="1 15">Nucleus</location>
    </subcellularLocation>
</comment>
<evidence type="ECO:0000259" key="16">
    <source>
        <dbReference type="Pfam" id="PF08638"/>
    </source>
</evidence>
<protein>
    <recommendedName>
        <fullName evidence="5 15">Mediator of RNA polymerase II transcription subunit 14</fullName>
    </recommendedName>
    <alternativeName>
        <fullName evidence="15">Mediator complex subunit 14</fullName>
    </alternativeName>
</protein>
<keyword evidence="10 15" id="KW-0010">Activator</keyword>
<evidence type="ECO:0000256" key="3">
    <source>
        <dbReference type="ARBA" id="ARBA00007251"/>
    </source>
</evidence>
<dbReference type="PANTHER" id="PTHR12809">
    <property type="entry name" value="MEDIATOR COMPLEX SUBUNIT"/>
    <property type="match status" value="1"/>
</dbReference>
<comment type="similarity">
    <text evidence="3 14">Belongs to the eIF-2B alpha/beta/delta subunits family.</text>
</comment>
<evidence type="ECO:0000313" key="19">
    <source>
        <dbReference type="EMBL" id="VDH96634.1"/>
    </source>
</evidence>
<dbReference type="Pfam" id="PF01008">
    <property type="entry name" value="IF-2B"/>
    <property type="match status" value="1"/>
</dbReference>
<evidence type="ECO:0000256" key="8">
    <source>
        <dbReference type="ARBA" id="ARBA00022917"/>
    </source>
</evidence>
<dbReference type="GO" id="GO:0006357">
    <property type="term" value="P:regulation of transcription by RNA polymerase II"/>
    <property type="evidence" value="ECO:0007669"/>
    <property type="project" value="InterPro"/>
</dbReference>
<dbReference type="GO" id="GO:0070847">
    <property type="term" value="C:core mediator complex"/>
    <property type="evidence" value="ECO:0007669"/>
    <property type="project" value="TreeGrafter"/>
</dbReference>
<dbReference type="Pfam" id="PF08638">
    <property type="entry name" value="Med14"/>
    <property type="match status" value="1"/>
</dbReference>
<dbReference type="Gene3D" id="3.40.50.10470">
    <property type="entry name" value="Translation initiation factor eif-2b, domain 2"/>
    <property type="match status" value="1"/>
</dbReference>
<name>A0A8B6BWL8_MYTGA</name>
<keyword evidence="7" id="KW-0396">Initiation factor</keyword>
<evidence type="ECO:0000256" key="5">
    <source>
        <dbReference type="ARBA" id="ARBA00019619"/>
    </source>
</evidence>
<evidence type="ECO:0000256" key="15">
    <source>
        <dbReference type="RuleBase" id="RU365082"/>
    </source>
</evidence>
<keyword evidence="20" id="KW-1185">Reference proteome</keyword>
<dbReference type="InterPro" id="IPR000649">
    <property type="entry name" value="IF-2B-related"/>
</dbReference>
<gene>
    <name evidence="19" type="ORF">MGAL_10B076769</name>
</gene>
<evidence type="ECO:0000256" key="10">
    <source>
        <dbReference type="ARBA" id="ARBA00023159"/>
    </source>
</evidence>
<feature type="domain" description="Mediator of RNA polymerase II transcription subunit 14 RM3" evidence="18">
    <location>
        <begin position="412"/>
        <end position="520"/>
    </location>
</feature>
<evidence type="ECO:0000256" key="14">
    <source>
        <dbReference type="RuleBase" id="RU003814"/>
    </source>
</evidence>
<comment type="similarity">
    <text evidence="4 15">Belongs to the Mediator complex subunit 14 family.</text>
</comment>
<comment type="function">
    <text evidence="13">Acts as a component of the translation initiation factor 2B (eIF2B) complex, which catalyzes the exchange of GDP for GTP on eukaryotic initiation factor 2 (eIF2) gamma subunit. Its guanine nucleotide exchange factor activity is repressed when bound to eIF2 complex phosphorylated on the alpha subunit, thereby limiting the amount of methionyl-initiator methionine tRNA available to the ribosome and consequently global translation is repressed.</text>
</comment>
<feature type="domain" description="Mediator of RNA polymerase II transcription subunit 14 RM2" evidence="17">
    <location>
        <begin position="291"/>
        <end position="368"/>
    </location>
</feature>
<dbReference type="InterPro" id="IPR055113">
    <property type="entry name" value="Med14_RM2"/>
</dbReference>
<evidence type="ECO:0000256" key="4">
    <source>
        <dbReference type="ARBA" id="ARBA00007813"/>
    </source>
</evidence>
<dbReference type="Pfam" id="PF22981">
    <property type="entry name" value="RM2_Med14"/>
    <property type="match status" value="1"/>
</dbReference>
<comment type="subunit">
    <text evidence="15">Component of the Mediator complex.</text>
</comment>
<organism evidence="19 20">
    <name type="scientific">Mytilus galloprovincialis</name>
    <name type="common">Mediterranean mussel</name>
    <dbReference type="NCBI Taxonomy" id="29158"/>
    <lineage>
        <taxon>Eukaryota</taxon>
        <taxon>Metazoa</taxon>
        <taxon>Spiralia</taxon>
        <taxon>Lophotrochozoa</taxon>
        <taxon>Mollusca</taxon>
        <taxon>Bivalvia</taxon>
        <taxon>Autobranchia</taxon>
        <taxon>Pteriomorphia</taxon>
        <taxon>Mytilida</taxon>
        <taxon>Mytiloidea</taxon>
        <taxon>Mytilidae</taxon>
        <taxon>Mytilinae</taxon>
        <taxon>Mytilus</taxon>
    </lineage>
</organism>
<feature type="domain" description="Mediator complex subunit MED14 N-terminal" evidence="16">
    <location>
        <begin position="23"/>
        <end position="212"/>
    </location>
</feature>
<evidence type="ECO:0000256" key="13">
    <source>
        <dbReference type="ARBA" id="ARBA00043898"/>
    </source>
</evidence>
<evidence type="ECO:0000256" key="2">
    <source>
        <dbReference type="ARBA" id="ARBA00004514"/>
    </source>
</evidence>
<dbReference type="GO" id="GO:0016592">
    <property type="term" value="C:mediator complex"/>
    <property type="evidence" value="ECO:0007669"/>
    <property type="project" value="UniProtKB-UniRule"/>
</dbReference>
<dbReference type="InterPro" id="IPR037171">
    <property type="entry name" value="NagB/RpiA_transferase-like"/>
</dbReference>
<dbReference type="GO" id="GO:0003743">
    <property type="term" value="F:translation initiation factor activity"/>
    <property type="evidence" value="ECO:0007669"/>
    <property type="project" value="UniProtKB-KW"/>
</dbReference>
<dbReference type="OrthoDB" id="205099at2759"/>
<evidence type="ECO:0000256" key="7">
    <source>
        <dbReference type="ARBA" id="ARBA00022540"/>
    </source>
</evidence>
<comment type="function">
    <text evidence="15">Component of the Mediator complex, a coactivator involved in the regulated transcription of nearly all RNA polymerase II-dependent genes. Mediator functions as a bridge to convey information from gene-specific regulatory proteins to the basal RNA polymerase II transcription machinery. Mediator is recruited to promoters by direct interactions with regulatory proteins and serves as a scaffold for the assembly of a functional preinitiation complex with RNA polymerase II and the general transcription factors.</text>
</comment>
<keyword evidence="8" id="KW-0648">Protein biosynthesis</keyword>
<dbReference type="InterPro" id="IPR013947">
    <property type="entry name" value="Mediator_Med14"/>
</dbReference>
<evidence type="ECO:0000256" key="12">
    <source>
        <dbReference type="ARBA" id="ARBA00023242"/>
    </source>
</evidence>
<keyword evidence="9 15" id="KW-0805">Transcription regulation</keyword>
<evidence type="ECO:0000313" key="20">
    <source>
        <dbReference type="Proteomes" id="UP000596742"/>
    </source>
</evidence>
<dbReference type="PANTHER" id="PTHR12809:SF2">
    <property type="entry name" value="MEDIATOR OF RNA POLYMERASE II TRANSCRIPTION SUBUNIT 14"/>
    <property type="match status" value="1"/>
</dbReference>
<dbReference type="SUPFAM" id="SSF100950">
    <property type="entry name" value="NagB/RpiA/CoA transferase-like"/>
    <property type="match status" value="1"/>
</dbReference>
<dbReference type="FunFam" id="3.40.50.10470:FF:000004">
    <property type="entry name" value="Translation initiation factor eIF-2B subunit beta"/>
    <property type="match status" value="1"/>
</dbReference>
<comment type="caution">
    <text evidence="19">The sequence shown here is derived from an EMBL/GenBank/DDBJ whole genome shotgun (WGS) entry which is preliminary data.</text>
</comment>
<dbReference type="GO" id="GO:0140535">
    <property type="term" value="C:intracellular protein-containing complex"/>
    <property type="evidence" value="ECO:0007669"/>
    <property type="project" value="UniProtKB-ARBA"/>
</dbReference>
<dbReference type="InterPro" id="IPR055122">
    <property type="entry name" value="Med14_N"/>
</dbReference>
<dbReference type="GO" id="GO:0007417">
    <property type="term" value="P:central nervous system development"/>
    <property type="evidence" value="ECO:0007669"/>
    <property type="project" value="UniProtKB-ARBA"/>
</dbReference>
<keyword evidence="6" id="KW-0963">Cytoplasm</keyword>
<evidence type="ECO:0000256" key="1">
    <source>
        <dbReference type="ARBA" id="ARBA00004123"/>
    </source>
</evidence>
<dbReference type="AlphaFoldDB" id="A0A8B6BWL8"/>
<dbReference type="InterPro" id="IPR056879">
    <property type="entry name" value="RM3_Med14"/>
</dbReference>
<evidence type="ECO:0000259" key="17">
    <source>
        <dbReference type="Pfam" id="PF22981"/>
    </source>
</evidence>
<reference evidence="19" key="1">
    <citation type="submission" date="2018-11" db="EMBL/GenBank/DDBJ databases">
        <authorList>
            <person name="Alioto T."/>
            <person name="Alioto T."/>
        </authorList>
    </citation>
    <scope>NUCLEOTIDE SEQUENCE</scope>
</reference>
<evidence type="ECO:0000256" key="9">
    <source>
        <dbReference type="ARBA" id="ARBA00023015"/>
    </source>
</evidence>